<accession>C7QF65</accession>
<dbReference type="HOGENOM" id="CLU_2877529_0_0_11"/>
<dbReference type="InParanoid" id="C7QF65"/>
<dbReference type="RefSeq" id="WP_015794552.1">
    <property type="nucleotide sequence ID" value="NC_013131.1"/>
</dbReference>
<protein>
    <submittedName>
        <fullName evidence="1">Uncharacterized protein</fullName>
    </submittedName>
</protein>
<dbReference type="EMBL" id="CP001700">
    <property type="protein sequence ID" value="ACU74823.1"/>
    <property type="molecule type" value="Genomic_DNA"/>
</dbReference>
<name>C7QF65_CATAD</name>
<evidence type="ECO:0000313" key="1">
    <source>
        <dbReference type="EMBL" id="ACU74823.1"/>
    </source>
</evidence>
<dbReference type="Proteomes" id="UP000000851">
    <property type="component" value="Chromosome"/>
</dbReference>
<organism evidence="1 2">
    <name type="scientific">Catenulispora acidiphila (strain DSM 44928 / JCM 14897 / NBRC 102108 / NRRL B-24433 / ID139908)</name>
    <dbReference type="NCBI Taxonomy" id="479433"/>
    <lineage>
        <taxon>Bacteria</taxon>
        <taxon>Bacillati</taxon>
        <taxon>Actinomycetota</taxon>
        <taxon>Actinomycetes</taxon>
        <taxon>Catenulisporales</taxon>
        <taxon>Catenulisporaceae</taxon>
        <taxon>Catenulispora</taxon>
    </lineage>
</organism>
<dbReference type="AlphaFoldDB" id="C7QF65"/>
<keyword evidence="2" id="KW-1185">Reference proteome</keyword>
<proteinExistence type="predicted"/>
<gene>
    <name evidence="1" type="ordered locus">Caci_5965</name>
</gene>
<dbReference type="KEGG" id="cai:Caci_5965"/>
<evidence type="ECO:0000313" key="2">
    <source>
        <dbReference type="Proteomes" id="UP000000851"/>
    </source>
</evidence>
<reference evidence="1 2" key="1">
    <citation type="journal article" date="2009" name="Stand. Genomic Sci.">
        <title>Complete genome sequence of Catenulispora acidiphila type strain (ID 139908).</title>
        <authorList>
            <person name="Copeland A."/>
            <person name="Lapidus A."/>
            <person name="Glavina Del Rio T."/>
            <person name="Nolan M."/>
            <person name="Lucas S."/>
            <person name="Chen F."/>
            <person name="Tice H."/>
            <person name="Cheng J.F."/>
            <person name="Bruce D."/>
            <person name="Goodwin L."/>
            <person name="Pitluck S."/>
            <person name="Mikhailova N."/>
            <person name="Pati A."/>
            <person name="Ivanova N."/>
            <person name="Mavromatis K."/>
            <person name="Chen A."/>
            <person name="Palaniappan K."/>
            <person name="Chain P."/>
            <person name="Land M."/>
            <person name="Hauser L."/>
            <person name="Chang Y.J."/>
            <person name="Jeffries C.D."/>
            <person name="Chertkov O."/>
            <person name="Brettin T."/>
            <person name="Detter J.C."/>
            <person name="Han C."/>
            <person name="Ali Z."/>
            <person name="Tindall B.J."/>
            <person name="Goker M."/>
            <person name="Bristow J."/>
            <person name="Eisen J.A."/>
            <person name="Markowitz V."/>
            <person name="Hugenholtz P."/>
            <person name="Kyrpides N.C."/>
            <person name="Klenk H.P."/>
        </authorList>
    </citation>
    <scope>NUCLEOTIDE SEQUENCE [LARGE SCALE GENOMIC DNA]</scope>
    <source>
        <strain evidence="2">DSM 44928 / JCM 14897 / NBRC 102108 / NRRL B-24433 / ID139908</strain>
    </source>
</reference>
<sequence length="63" mass="7516">MNTVIERERQDNEWGPVTIVHTWGGWPWRAQCEECTTRSPGQRTHEEARQWADSHYHAFHEIA</sequence>